<evidence type="ECO:0000313" key="3">
    <source>
        <dbReference type="Proteomes" id="UP000324383"/>
    </source>
</evidence>
<dbReference type="Proteomes" id="UP000324383">
    <property type="component" value="Unassembled WGS sequence"/>
</dbReference>
<comment type="caution">
    <text evidence="2">The sequence shown here is derived from an EMBL/GenBank/DDBJ whole genome shotgun (WGS) entry which is preliminary data.</text>
</comment>
<evidence type="ECO:0000313" key="2">
    <source>
        <dbReference type="EMBL" id="TYK32543.1"/>
    </source>
</evidence>
<feature type="signal peptide" evidence="1">
    <location>
        <begin position="1"/>
        <end position="21"/>
    </location>
</feature>
<keyword evidence="3" id="KW-1185">Reference proteome</keyword>
<gene>
    <name evidence="2" type="ORF">FNJ60_11555</name>
</gene>
<dbReference type="EMBL" id="VKLW01000028">
    <property type="protein sequence ID" value="TYK32543.1"/>
    <property type="molecule type" value="Genomic_DNA"/>
</dbReference>
<proteinExistence type="predicted"/>
<dbReference type="RefSeq" id="WP_027325668.1">
    <property type="nucleotide sequence ID" value="NZ_CAMBON010000027.1"/>
</dbReference>
<organism evidence="2 3">
    <name type="scientific">Bacteroides pyogenes</name>
    <dbReference type="NCBI Taxonomy" id="310300"/>
    <lineage>
        <taxon>Bacteria</taxon>
        <taxon>Pseudomonadati</taxon>
        <taxon>Bacteroidota</taxon>
        <taxon>Bacteroidia</taxon>
        <taxon>Bacteroidales</taxon>
        <taxon>Bacteroidaceae</taxon>
        <taxon>Bacteroides</taxon>
    </lineage>
</organism>
<name>A0A5D3E8S5_9BACE</name>
<keyword evidence="1" id="KW-0732">Signal</keyword>
<protein>
    <recommendedName>
        <fullName evidence="4">PepSY domain-containing protein</fullName>
    </recommendedName>
</protein>
<reference evidence="2 3" key="1">
    <citation type="submission" date="2019-07" db="EMBL/GenBank/DDBJ databases">
        <title>Draft Genome Sequences of Bacteroides pyogenes Strains Isolated from the Uterus Holstein Dairy Cows with Metritis.</title>
        <authorList>
            <person name="Cunha F."/>
            <person name="Galvao K.N."/>
            <person name="Jeon S.J."/>
            <person name="Jeong K.C."/>
        </authorList>
    </citation>
    <scope>NUCLEOTIDE SEQUENCE [LARGE SCALE GENOMIC DNA]</scope>
    <source>
        <strain evidence="2 3">KG-31</strain>
    </source>
</reference>
<sequence>MKKVLVALAMIMGMGTSAVFAQAPVDSPSTEQTSQVPQDEFVKMDVKDLPQTVIEALARKRAGAGIKEAFVAEKESGAIYKIVLIVTKKEDRSTIEETVFINEKGEFIEEQNV</sequence>
<accession>A0A5D3E8S5</accession>
<evidence type="ECO:0008006" key="4">
    <source>
        <dbReference type="Google" id="ProtNLM"/>
    </source>
</evidence>
<dbReference type="AlphaFoldDB" id="A0A5D3E8S5"/>
<feature type="chain" id="PRO_5030116188" description="PepSY domain-containing protein" evidence="1">
    <location>
        <begin position="22"/>
        <end position="113"/>
    </location>
</feature>
<evidence type="ECO:0000256" key="1">
    <source>
        <dbReference type="SAM" id="SignalP"/>
    </source>
</evidence>